<evidence type="ECO:0000313" key="3">
    <source>
        <dbReference type="EMBL" id="CAL1374870.1"/>
    </source>
</evidence>
<keyword evidence="2" id="KW-0812">Transmembrane</keyword>
<dbReference type="PANTHER" id="PTHR34379">
    <property type="entry name" value="OS07G0553800 PROTEIN"/>
    <property type="match status" value="1"/>
</dbReference>
<evidence type="ECO:0000313" key="4">
    <source>
        <dbReference type="Proteomes" id="UP001497516"/>
    </source>
</evidence>
<name>A0AAV2DLS2_9ROSI</name>
<sequence length="388" mass="41725">MAGHSNNKPHLPVKPKPPPATTATVSFSGWFGCSNRNSVAIIKVAAAPPDHNHHIQKQKKHKPWFPNWSMKNSPATATAAASTAVSETAPLDSSSPAAESNSIKLGDHRKSTEFPKSKFIKWKPNCKASKKSHPTPAAVTEEKKVSSAAAEVAPPETPKETGSSEKEDIMLGNGSVSENHGDAESTKGGTCKKRLSFRRKKAENGDKTKTGSSSSQPGSPVARPNPQARNDSVVISRSTTFPAPDLHQVQPIVVAATVTNNNNSKTKFPPATVEAAGGRRNRKKEDGELDSVVGLSIIAVTLVIMVVWGRFCAIVCTAAWLYFVPRLRTTMAEVKVKANHGRNRGSILRRADSEFGGSGLGRPDLDSVEYKRRVVLEGLLERNRRPVA</sequence>
<protein>
    <submittedName>
        <fullName evidence="3">Uncharacterized protein</fullName>
    </submittedName>
</protein>
<feature type="transmembrane region" description="Helical" evidence="2">
    <location>
        <begin position="292"/>
        <end position="323"/>
    </location>
</feature>
<dbReference type="Proteomes" id="UP001497516">
    <property type="component" value="Chromosome 3"/>
</dbReference>
<feature type="region of interest" description="Disordered" evidence="1">
    <location>
        <begin position="263"/>
        <end position="282"/>
    </location>
</feature>
<keyword evidence="4" id="KW-1185">Reference proteome</keyword>
<feature type="compositionally biased region" description="Basic and acidic residues" evidence="1">
    <location>
        <begin position="157"/>
        <end position="169"/>
    </location>
</feature>
<feature type="compositionally biased region" description="Basic residues" evidence="1">
    <location>
        <begin position="190"/>
        <end position="201"/>
    </location>
</feature>
<evidence type="ECO:0000256" key="2">
    <source>
        <dbReference type="SAM" id="Phobius"/>
    </source>
</evidence>
<dbReference type="PANTHER" id="PTHR34379:SF3">
    <property type="entry name" value="PROTEIN, PUTATIVE-RELATED"/>
    <property type="match status" value="1"/>
</dbReference>
<proteinExistence type="predicted"/>
<feature type="region of interest" description="Disordered" evidence="1">
    <location>
        <begin position="79"/>
        <end position="110"/>
    </location>
</feature>
<dbReference type="InterPro" id="IPR040411">
    <property type="entry name" value="At5g23160-like"/>
</dbReference>
<feature type="region of interest" description="Disordered" evidence="1">
    <location>
        <begin position="125"/>
        <end position="228"/>
    </location>
</feature>
<accession>A0AAV2DLS2</accession>
<feature type="compositionally biased region" description="Polar residues" evidence="1">
    <location>
        <begin position="91"/>
        <end position="103"/>
    </location>
</feature>
<organism evidence="3 4">
    <name type="scientific">Linum trigynum</name>
    <dbReference type="NCBI Taxonomy" id="586398"/>
    <lineage>
        <taxon>Eukaryota</taxon>
        <taxon>Viridiplantae</taxon>
        <taxon>Streptophyta</taxon>
        <taxon>Embryophyta</taxon>
        <taxon>Tracheophyta</taxon>
        <taxon>Spermatophyta</taxon>
        <taxon>Magnoliopsida</taxon>
        <taxon>eudicotyledons</taxon>
        <taxon>Gunneridae</taxon>
        <taxon>Pentapetalae</taxon>
        <taxon>rosids</taxon>
        <taxon>fabids</taxon>
        <taxon>Malpighiales</taxon>
        <taxon>Linaceae</taxon>
        <taxon>Linum</taxon>
    </lineage>
</organism>
<dbReference type="EMBL" id="OZ034816">
    <property type="protein sequence ID" value="CAL1374870.1"/>
    <property type="molecule type" value="Genomic_DNA"/>
</dbReference>
<keyword evidence="2" id="KW-1133">Transmembrane helix</keyword>
<dbReference type="AlphaFoldDB" id="A0AAV2DLS2"/>
<keyword evidence="2" id="KW-0472">Membrane</keyword>
<feature type="compositionally biased region" description="Low complexity" evidence="1">
    <location>
        <begin position="79"/>
        <end position="89"/>
    </location>
</feature>
<evidence type="ECO:0000256" key="1">
    <source>
        <dbReference type="SAM" id="MobiDB-lite"/>
    </source>
</evidence>
<feature type="region of interest" description="Disordered" evidence="1">
    <location>
        <begin position="1"/>
        <end position="20"/>
    </location>
</feature>
<gene>
    <name evidence="3" type="ORF">LTRI10_LOCUS16705</name>
</gene>
<reference evidence="3 4" key="1">
    <citation type="submission" date="2024-04" db="EMBL/GenBank/DDBJ databases">
        <authorList>
            <person name="Fracassetti M."/>
        </authorList>
    </citation>
    <scope>NUCLEOTIDE SEQUENCE [LARGE SCALE GENOMIC DNA]</scope>
</reference>